<dbReference type="Proteomes" id="UP001634007">
    <property type="component" value="Unassembled WGS sequence"/>
</dbReference>
<comment type="caution">
    <text evidence="6">The sequence shown here is derived from an EMBL/GenBank/DDBJ whole genome shotgun (WGS) entry which is preliminary data.</text>
</comment>
<dbReference type="PANTHER" id="PTHR33779">
    <property type="entry name" value="EXPRESSED PROTEIN"/>
    <property type="match status" value="1"/>
</dbReference>
<feature type="domain" description="PHD-type zinc finger plants" evidence="5">
    <location>
        <begin position="24"/>
        <end position="66"/>
    </location>
</feature>
<name>A0ABD3KAP8_EUCGL</name>
<evidence type="ECO:0000256" key="1">
    <source>
        <dbReference type="ARBA" id="ARBA00022723"/>
    </source>
</evidence>
<dbReference type="PANTHER" id="PTHR33779:SF1">
    <property type="entry name" value="EXPRESSED PROTEIN"/>
    <property type="match status" value="1"/>
</dbReference>
<sequence length="205" mass="23277">MKHQAKGMTSIAMATATTTSNECCMCGDHGLPEELFQCKICHFRSQHRYCSNLYPKAKSYRLCNWCLAQNQDGSSSKERTNKSSNHSSARKNGACEEESNEKSKKRNNKGRKIGYRDDHGDPKGETTDSLQFPCAKKQKKPLQSLAPTIRKRIISSGDLEEKRRREKEEERSKSDSNVGVGMGKRAVLRSKRVIRRYKLLDEVSS</sequence>
<evidence type="ECO:0000313" key="7">
    <source>
        <dbReference type="Proteomes" id="UP001634007"/>
    </source>
</evidence>
<feature type="compositionally biased region" description="Basic residues" evidence="4">
    <location>
        <begin position="103"/>
        <end position="113"/>
    </location>
</feature>
<feature type="compositionally biased region" description="Basic and acidic residues" evidence="4">
    <location>
        <begin position="159"/>
        <end position="174"/>
    </location>
</feature>
<feature type="region of interest" description="Disordered" evidence="4">
    <location>
        <begin position="71"/>
        <end position="187"/>
    </location>
</feature>
<evidence type="ECO:0000256" key="2">
    <source>
        <dbReference type="ARBA" id="ARBA00022771"/>
    </source>
</evidence>
<keyword evidence="7" id="KW-1185">Reference proteome</keyword>
<evidence type="ECO:0000313" key="6">
    <source>
        <dbReference type="EMBL" id="KAL3735081.1"/>
    </source>
</evidence>
<dbReference type="Pfam" id="PF25054">
    <property type="entry name" value="PHD_pln"/>
    <property type="match status" value="1"/>
</dbReference>
<protein>
    <recommendedName>
        <fullName evidence="5">PHD-type zinc finger plants domain-containing protein</fullName>
    </recommendedName>
</protein>
<feature type="compositionally biased region" description="Basic and acidic residues" evidence="4">
    <location>
        <begin position="114"/>
        <end position="126"/>
    </location>
</feature>
<dbReference type="GO" id="GO:0008270">
    <property type="term" value="F:zinc ion binding"/>
    <property type="evidence" value="ECO:0007669"/>
    <property type="project" value="UniProtKB-KW"/>
</dbReference>
<gene>
    <name evidence="6" type="ORF">ACJRO7_024259</name>
</gene>
<keyword evidence="3" id="KW-0862">Zinc</keyword>
<keyword evidence="2" id="KW-0863">Zinc-finger</keyword>
<proteinExistence type="predicted"/>
<dbReference type="EMBL" id="JBJKBG010000006">
    <property type="protein sequence ID" value="KAL3735081.1"/>
    <property type="molecule type" value="Genomic_DNA"/>
</dbReference>
<evidence type="ECO:0000256" key="4">
    <source>
        <dbReference type="SAM" id="MobiDB-lite"/>
    </source>
</evidence>
<evidence type="ECO:0000256" key="3">
    <source>
        <dbReference type="ARBA" id="ARBA00022833"/>
    </source>
</evidence>
<dbReference type="InterPro" id="IPR011011">
    <property type="entry name" value="Znf_FYVE_PHD"/>
</dbReference>
<organism evidence="6 7">
    <name type="scientific">Eucalyptus globulus</name>
    <name type="common">Tasmanian blue gum</name>
    <dbReference type="NCBI Taxonomy" id="34317"/>
    <lineage>
        <taxon>Eukaryota</taxon>
        <taxon>Viridiplantae</taxon>
        <taxon>Streptophyta</taxon>
        <taxon>Embryophyta</taxon>
        <taxon>Tracheophyta</taxon>
        <taxon>Spermatophyta</taxon>
        <taxon>Magnoliopsida</taxon>
        <taxon>eudicotyledons</taxon>
        <taxon>Gunneridae</taxon>
        <taxon>Pentapetalae</taxon>
        <taxon>rosids</taxon>
        <taxon>malvids</taxon>
        <taxon>Myrtales</taxon>
        <taxon>Myrtaceae</taxon>
        <taxon>Myrtoideae</taxon>
        <taxon>Eucalypteae</taxon>
        <taxon>Eucalyptus</taxon>
    </lineage>
</organism>
<dbReference type="AlphaFoldDB" id="A0ABD3KAP8"/>
<dbReference type="InterPro" id="IPR056874">
    <property type="entry name" value="PHD_dom_pln"/>
</dbReference>
<evidence type="ECO:0000259" key="5">
    <source>
        <dbReference type="Pfam" id="PF25054"/>
    </source>
</evidence>
<keyword evidence="1" id="KW-0479">Metal-binding</keyword>
<dbReference type="SUPFAM" id="SSF57903">
    <property type="entry name" value="FYVE/PHD zinc finger"/>
    <property type="match status" value="1"/>
</dbReference>
<reference evidence="6 7" key="1">
    <citation type="submission" date="2024-11" db="EMBL/GenBank/DDBJ databases">
        <title>Chromosome-level genome assembly of Eucalyptus globulus Labill. provides insights into its genome evolution.</title>
        <authorList>
            <person name="Li X."/>
        </authorList>
    </citation>
    <scope>NUCLEOTIDE SEQUENCE [LARGE SCALE GENOMIC DNA]</scope>
    <source>
        <strain evidence="6">CL2024</strain>
        <tissue evidence="6">Fresh tender leaves</tissue>
    </source>
</reference>
<accession>A0ABD3KAP8</accession>